<dbReference type="GO" id="GO:0009247">
    <property type="term" value="P:glycolipid biosynthetic process"/>
    <property type="evidence" value="ECO:0007669"/>
    <property type="project" value="TreeGrafter"/>
</dbReference>
<dbReference type="PANTHER" id="PTHR43398:SF1">
    <property type="entry name" value="DOLICHOL-PHOSPHATE MANNOSYLTRANSFERASE SUBUNIT 1"/>
    <property type="match status" value="1"/>
</dbReference>
<evidence type="ECO:0000313" key="6">
    <source>
        <dbReference type="Proteomes" id="UP000034531"/>
    </source>
</evidence>
<evidence type="ECO:0000256" key="2">
    <source>
        <dbReference type="ARBA" id="ARBA00022676"/>
    </source>
</evidence>
<evidence type="ECO:0000259" key="4">
    <source>
        <dbReference type="Pfam" id="PF00535"/>
    </source>
</evidence>
<evidence type="ECO:0000256" key="1">
    <source>
        <dbReference type="ARBA" id="ARBA00006739"/>
    </source>
</evidence>
<organism evidence="5 6">
    <name type="scientific">Candidatus Curtissbacteria bacterium GW2011_GWA1_40_16</name>
    <dbReference type="NCBI Taxonomy" id="1618405"/>
    <lineage>
        <taxon>Bacteria</taxon>
        <taxon>Candidatus Curtissiibacteriota</taxon>
    </lineage>
</organism>
<comment type="caution">
    <text evidence="5">The sequence shown here is derived from an EMBL/GenBank/DDBJ whole genome shotgun (WGS) entry which is preliminary data.</text>
</comment>
<keyword evidence="3 5" id="KW-0808">Transferase</keyword>
<dbReference type="InterPro" id="IPR039528">
    <property type="entry name" value="DPM1-like"/>
</dbReference>
<evidence type="ECO:0000256" key="3">
    <source>
        <dbReference type="ARBA" id="ARBA00022679"/>
    </source>
</evidence>
<evidence type="ECO:0000313" key="5">
    <source>
        <dbReference type="EMBL" id="KKR50240.1"/>
    </source>
</evidence>
<dbReference type="SUPFAM" id="SSF53448">
    <property type="entry name" value="Nucleotide-diphospho-sugar transferases"/>
    <property type="match status" value="1"/>
</dbReference>
<dbReference type="InterPro" id="IPR029044">
    <property type="entry name" value="Nucleotide-diphossugar_trans"/>
</dbReference>
<feature type="domain" description="Glycosyltransferase 2-like" evidence="4">
    <location>
        <begin position="5"/>
        <end position="171"/>
    </location>
</feature>
<dbReference type="Gene3D" id="3.90.550.10">
    <property type="entry name" value="Spore Coat Polysaccharide Biosynthesis Protein SpsA, Chain A"/>
    <property type="match status" value="1"/>
</dbReference>
<reference evidence="5 6" key="1">
    <citation type="journal article" date="2015" name="Nature">
        <title>rRNA introns, odd ribosomes, and small enigmatic genomes across a large radiation of phyla.</title>
        <authorList>
            <person name="Brown C.T."/>
            <person name="Hug L.A."/>
            <person name="Thomas B.C."/>
            <person name="Sharon I."/>
            <person name="Castelle C.J."/>
            <person name="Singh A."/>
            <person name="Wilkins M.J."/>
            <person name="Williams K.H."/>
            <person name="Banfield J.F."/>
        </authorList>
    </citation>
    <scope>NUCLEOTIDE SEQUENCE [LARGE SCALE GENOMIC DNA]</scope>
</reference>
<dbReference type="AlphaFoldDB" id="A0A0G0TT53"/>
<dbReference type="PANTHER" id="PTHR43398">
    <property type="entry name" value="DOLICHOL-PHOSPHATE MANNOSYLTRANSFERASE SUBUNIT 1"/>
    <property type="match status" value="1"/>
</dbReference>
<proteinExistence type="inferred from homology"/>
<gene>
    <name evidence="5" type="ORF">UT84_C0013G0010</name>
</gene>
<dbReference type="InterPro" id="IPR001173">
    <property type="entry name" value="Glyco_trans_2-like"/>
</dbReference>
<name>A0A0G0TT53_9BACT</name>
<dbReference type="Pfam" id="PF00535">
    <property type="entry name" value="Glycos_transf_2"/>
    <property type="match status" value="1"/>
</dbReference>
<protein>
    <submittedName>
        <fullName evidence="5">Glycosyl transferase family 2</fullName>
    </submittedName>
</protein>
<sequence>MIYFLIPSYEDAPNIKNLAINISKSVKPNKYKIVIIDDGSTDETIKVIDKLSKKFPINRIGYYQNKGPGYAFNIGFRSVIPRLKEEDIVVTMEADSSSDFKKLPSMISKSELFDIVLASPFAKGGRFIGLDINRKILTYTANYLDTLIFRIPNVKTYSSFYRVYSSKILKKALRAYNKNLISDPGFSGVVEFLIKLDKLGAKVCEVPTVLDWRKRIGKSKMKVTKTIINHLTMYQRYFIGRYNI</sequence>
<keyword evidence="2" id="KW-0328">Glycosyltransferase</keyword>
<dbReference type="GO" id="GO:0004582">
    <property type="term" value="F:dolichyl-phosphate beta-D-mannosyltransferase activity"/>
    <property type="evidence" value="ECO:0007669"/>
    <property type="project" value="InterPro"/>
</dbReference>
<dbReference type="Proteomes" id="UP000034531">
    <property type="component" value="Unassembled WGS sequence"/>
</dbReference>
<comment type="similarity">
    <text evidence="1">Belongs to the glycosyltransferase 2 family.</text>
</comment>
<dbReference type="EMBL" id="LBYI01000013">
    <property type="protein sequence ID" value="KKR50240.1"/>
    <property type="molecule type" value="Genomic_DNA"/>
</dbReference>
<dbReference type="GO" id="GO:0016020">
    <property type="term" value="C:membrane"/>
    <property type="evidence" value="ECO:0007669"/>
    <property type="project" value="GOC"/>
</dbReference>
<accession>A0A0G0TT53</accession>